<protein>
    <recommendedName>
        <fullName evidence="3">Outer membrane protein beta-barrel domain-containing protein</fullName>
    </recommendedName>
</protein>
<sequence length="208" mass="22507">MKRMNIVLTACILLLAAVSAKAQEGGLKVDLYYNYSNPVGSFKNNYISNSSPRGVAGDVMYNINRQWSAGLYFGYQDYYQKYPRSTYHTAPGEDISAVVSNSVQTAPFMAKGVFTPLGNKLSIVQPYISAAAGVNFITDKQYLGQFGTSNTAGRFIAQGGAGVQINFGRLSDAGITLGAVYNYAPYNRFGVGSLNSIDFQAGVHFPLR</sequence>
<dbReference type="EMBL" id="QTJU01000011">
    <property type="protein sequence ID" value="RFM26215.1"/>
    <property type="molecule type" value="Genomic_DNA"/>
</dbReference>
<dbReference type="OrthoDB" id="1094316at2"/>
<comment type="caution">
    <text evidence="4">The sequence shown here is derived from an EMBL/GenBank/DDBJ whole genome shotgun (WGS) entry which is preliminary data.</text>
</comment>
<keyword evidence="5" id="KW-1185">Reference proteome</keyword>
<dbReference type="AlphaFoldDB" id="A0A3E1NE24"/>
<evidence type="ECO:0000313" key="5">
    <source>
        <dbReference type="Proteomes" id="UP000261284"/>
    </source>
</evidence>
<name>A0A3E1NE24_9BACT</name>
<keyword evidence="1 2" id="KW-0732">Signal</keyword>
<feature type="chain" id="PRO_5017568209" description="Outer membrane protein beta-barrel domain-containing protein" evidence="2">
    <location>
        <begin position="23"/>
        <end position="208"/>
    </location>
</feature>
<evidence type="ECO:0000256" key="2">
    <source>
        <dbReference type="SAM" id="SignalP"/>
    </source>
</evidence>
<feature type="signal peptide" evidence="2">
    <location>
        <begin position="1"/>
        <end position="22"/>
    </location>
</feature>
<evidence type="ECO:0000256" key="1">
    <source>
        <dbReference type="ARBA" id="ARBA00022729"/>
    </source>
</evidence>
<accession>A0A3E1NE24</accession>
<organism evidence="4 5">
    <name type="scientific">Deminuibacter soli</name>
    <dbReference type="NCBI Taxonomy" id="2291815"/>
    <lineage>
        <taxon>Bacteria</taxon>
        <taxon>Pseudomonadati</taxon>
        <taxon>Bacteroidota</taxon>
        <taxon>Chitinophagia</taxon>
        <taxon>Chitinophagales</taxon>
        <taxon>Chitinophagaceae</taxon>
        <taxon>Deminuibacter</taxon>
    </lineage>
</organism>
<evidence type="ECO:0000259" key="3">
    <source>
        <dbReference type="Pfam" id="PF13505"/>
    </source>
</evidence>
<dbReference type="InterPro" id="IPR027385">
    <property type="entry name" value="Beta-barrel_OMP"/>
</dbReference>
<proteinExistence type="predicted"/>
<gene>
    <name evidence="4" type="ORF">DXN05_21710</name>
</gene>
<dbReference type="Gene3D" id="2.40.160.20">
    <property type="match status" value="1"/>
</dbReference>
<dbReference type="Proteomes" id="UP000261284">
    <property type="component" value="Unassembled WGS sequence"/>
</dbReference>
<evidence type="ECO:0000313" key="4">
    <source>
        <dbReference type="EMBL" id="RFM26215.1"/>
    </source>
</evidence>
<reference evidence="4 5" key="1">
    <citation type="submission" date="2018-08" db="EMBL/GenBank/DDBJ databases">
        <title>Chitinophagaceae sp. K23C18032701, a novel bacterium isolated from forest soil.</title>
        <authorList>
            <person name="Wang C."/>
        </authorList>
    </citation>
    <scope>NUCLEOTIDE SEQUENCE [LARGE SCALE GENOMIC DNA]</scope>
    <source>
        <strain evidence="4 5">K23C18032701</strain>
    </source>
</reference>
<dbReference type="Pfam" id="PF13505">
    <property type="entry name" value="OMP_b-brl"/>
    <property type="match status" value="1"/>
</dbReference>
<feature type="domain" description="Outer membrane protein beta-barrel" evidence="3">
    <location>
        <begin position="10"/>
        <end position="203"/>
    </location>
</feature>
<dbReference type="RefSeq" id="WP_116849393.1">
    <property type="nucleotide sequence ID" value="NZ_QTJU01000011.1"/>
</dbReference>